<evidence type="ECO:0000259" key="2">
    <source>
        <dbReference type="Pfam" id="PF20152"/>
    </source>
</evidence>
<organism evidence="3 4">
    <name type="scientific">Mycena albidolilacea</name>
    <dbReference type="NCBI Taxonomy" id="1033008"/>
    <lineage>
        <taxon>Eukaryota</taxon>
        <taxon>Fungi</taxon>
        <taxon>Dikarya</taxon>
        <taxon>Basidiomycota</taxon>
        <taxon>Agaricomycotina</taxon>
        <taxon>Agaricomycetes</taxon>
        <taxon>Agaricomycetidae</taxon>
        <taxon>Agaricales</taxon>
        <taxon>Marasmiineae</taxon>
        <taxon>Mycenaceae</taxon>
        <taxon>Mycena</taxon>
    </lineage>
</organism>
<feature type="domain" description="DUF6534" evidence="2">
    <location>
        <begin position="177"/>
        <end position="262"/>
    </location>
</feature>
<keyword evidence="1" id="KW-0812">Transmembrane</keyword>
<protein>
    <recommendedName>
        <fullName evidence="2">DUF6534 domain-containing protein</fullName>
    </recommendedName>
</protein>
<comment type="caution">
    <text evidence="3">The sequence shown here is derived from an EMBL/GenBank/DDBJ whole genome shotgun (WGS) entry which is preliminary data.</text>
</comment>
<dbReference type="PANTHER" id="PTHR40465:SF1">
    <property type="entry name" value="DUF6534 DOMAIN-CONTAINING PROTEIN"/>
    <property type="match status" value="1"/>
</dbReference>
<feature type="transmembrane region" description="Helical" evidence="1">
    <location>
        <begin position="129"/>
        <end position="150"/>
    </location>
</feature>
<dbReference type="AlphaFoldDB" id="A0AAD7ELB7"/>
<name>A0AAD7ELB7_9AGAR</name>
<evidence type="ECO:0000313" key="4">
    <source>
        <dbReference type="Proteomes" id="UP001218218"/>
    </source>
</evidence>
<gene>
    <name evidence="3" type="ORF">DFH08DRAFT_784177</name>
</gene>
<dbReference type="EMBL" id="JARIHO010000030">
    <property type="protein sequence ID" value="KAJ7336884.1"/>
    <property type="molecule type" value="Genomic_DNA"/>
</dbReference>
<keyword evidence="1" id="KW-1133">Transmembrane helix</keyword>
<feature type="transmembrane region" description="Helical" evidence="1">
    <location>
        <begin position="25"/>
        <end position="46"/>
    </location>
</feature>
<evidence type="ECO:0000313" key="3">
    <source>
        <dbReference type="EMBL" id="KAJ7336884.1"/>
    </source>
</evidence>
<feature type="transmembrane region" description="Helical" evidence="1">
    <location>
        <begin position="58"/>
        <end position="76"/>
    </location>
</feature>
<proteinExistence type="predicted"/>
<sequence>MSAPFVPISALPPDFQIATLSGPAIVAYMLHWGLFGTLSLQVYLYYEAFPNDRRSNKCLVYGIYLLELVQTILLTHDAFMNFGYGFGNVKALTSMHFYWLTVPVMSAVVAFTGQSFYASRLHRLSKSRILPLFILAVSLASLAGGIVTGVFAFQAGDITLLNNRKTSTAVGFWCGGSALSDILIAVFMTYHVHKLDTGFRQTHVFISKVIRLTIETGSINAVVALVNLILFFAFPGHVYYGTPAVITPKLYANSIIAVLNARIQIVGGRAAYAPNFTDVVSSQRFQHSASTTSRSRPRVVNINQEVFTDSNLDECIEIKAMDRSADDASLAP</sequence>
<dbReference type="InterPro" id="IPR045339">
    <property type="entry name" value="DUF6534"/>
</dbReference>
<feature type="transmembrane region" description="Helical" evidence="1">
    <location>
        <begin position="96"/>
        <end position="117"/>
    </location>
</feature>
<dbReference type="Proteomes" id="UP001218218">
    <property type="component" value="Unassembled WGS sequence"/>
</dbReference>
<keyword evidence="4" id="KW-1185">Reference proteome</keyword>
<dbReference type="PANTHER" id="PTHR40465">
    <property type="entry name" value="CHROMOSOME 1, WHOLE GENOME SHOTGUN SEQUENCE"/>
    <property type="match status" value="1"/>
</dbReference>
<keyword evidence="1" id="KW-0472">Membrane</keyword>
<evidence type="ECO:0000256" key="1">
    <source>
        <dbReference type="SAM" id="Phobius"/>
    </source>
</evidence>
<dbReference type="Pfam" id="PF20152">
    <property type="entry name" value="DUF6534"/>
    <property type="match status" value="1"/>
</dbReference>
<feature type="transmembrane region" description="Helical" evidence="1">
    <location>
        <begin position="212"/>
        <end position="234"/>
    </location>
</feature>
<accession>A0AAD7ELB7</accession>
<feature type="transmembrane region" description="Helical" evidence="1">
    <location>
        <begin position="170"/>
        <end position="192"/>
    </location>
</feature>
<reference evidence="3" key="1">
    <citation type="submission" date="2023-03" db="EMBL/GenBank/DDBJ databases">
        <title>Massive genome expansion in bonnet fungi (Mycena s.s.) driven by repeated elements and novel gene families across ecological guilds.</title>
        <authorList>
            <consortium name="Lawrence Berkeley National Laboratory"/>
            <person name="Harder C.B."/>
            <person name="Miyauchi S."/>
            <person name="Viragh M."/>
            <person name="Kuo A."/>
            <person name="Thoen E."/>
            <person name="Andreopoulos B."/>
            <person name="Lu D."/>
            <person name="Skrede I."/>
            <person name="Drula E."/>
            <person name="Henrissat B."/>
            <person name="Morin E."/>
            <person name="Kohler A."/>
            <person name="Barry K."/>
            <person name="LaButti K."/>
            <person name="Morin E."/>
            <person name="Salamov A."/>
            <person name="Lipzen A."/>
            <person name="Mereny Z."/>
            <person name="Hegedus B."/>
            <person name="Baldrian P."/>
            <person name="Stursova M."/>
            <person name="Weitz H."/>
            <person name="Taylor A."/>
            <person name="Grigoriev I.V."/>
            <person name="Nagy L.G."/>
            <person name="Martin F."/>
            <person name="Kauserud H."/>
        </authorList>
    </citation>
    <scope>NUCLEOTIDE SEQUENCE</scope>
    <source>
        <strain evidence="3">CBHHK002</strain>
    </source>
</reference>